<dbReference type="Pfam" id="PF24981">
    <property type="entry name" value="Beta-prop_ATRN-LZTR1"/>
    <property type="match status" value="1"/>
</dbReference>
<gene>
    <name evidence="4" type="ORF">FWILDA_LOCUS1788</name>
</gene>
<protein>
    <submittedName>
        <fullName evidence="4">339_t:CDS:1</fullName>
    </submittedName>
</protein>
<evidence type="ECO:0000313" key="5">
    <source>
        <dbReference type="Proteomes" id="UP001153678"/>
    </source>
</evidence>
<keyword evidence="2" id="KW-0677">Repeat</keyword>
<comment type="caution">
    <text evidence="4">The sequence shown here is derived from an EMBL/GenBank/DDBJ whole genome shotgun (WGS) entry which is preliminary data.</text>
</comment>
<dbReference type="OrthoDB" id="432528at2759"/>
<name>A0A9W4WIS2_9GLOM</name>
<organism evidence="4 5">
    <name type="scientific">Funneliformis geosporum</name>
    <dbReference type="NCBI Taxonomy" id="1117311"/>
    <lineage>
        <taxon>Eukaryota</taxon>
        <taxon>Fungi</taxon>
        <taxon>Fungi incertae sedis</taxon>
        <taxon>Mucoromycota</taxon>
        <taxon>Glomeromycotina</taxon>
        <taxon>Glomeromycetes</taxon>
        <taxon>Glomerales</taxon>
        <taxon>Glomeraceae</taxon>
        <taxon>Funneliformis</taxon>
    </lineage>
</organism>
<dbReference type="PANTHER" id="PTHR46093">
    <property type="entry name" value="ACYL-COA-BINDING DOMAIN-CONTAINING PROTEIN 5"/>
    <property type="match status" value="1"/>
</dbReference>
<reference evidence="4" key="1">
    <citation type="submission" date="2022-08" db="EMBL/GenBank/DDBJ databases">
        <authorList>
            <person name="Kallberg Y."/>
            <person name="Tangrot J."/>
            <person name="Rosling A."/>
        </authorList>
    </citation>
    <scope>NUCLEOTIDE SEQUENCE</scope>
    <source>
        <strain evidence="4">Wild A</strain>
    </source>
</reference>
<dbReference type="InterPro" id="IPR056737">
    <property type="entry name" value="Beta-prop_ATRN-MKLN-like"/>
</dbReference>
<dbReference type="EMBL" id="CAMKVN010000183">
    <property type="protein sequence ID" value="CAI2164878.1"/>
    <property type="molecule type" value="Genomic_DNA"/>
</dbReference>
<dbReference type="SUPFAM" id="SSF117281">
    <property type="entry name" value="Kelch motif"/>
    <property type="match status" value="1"/>
</dbReference>
<evidence type="ECO:0000259" key="3">
    <source>
        <dbReference type="Pfam" id="PF24981"/>
    </source>
</evidence>
<dbReference type="Proteomes" id="UP001153678">
    <property type="component" value="Unassembled WGS sequence"/>
</dbReference>
<sequence>MTCKTYKSLILCFVYIVSCLLFRVESFTPVGRYAHSAVLVGNKIYFFGGFNGKTCTNEVFYLDISQKFNAELPPWTDLTLNSGIGFESCWAAAAVINNDNNPNIFLIGGLTSLQDENELGSQQVYVFNPKSDQWAMPIIKGEEPAVRRRNFKAIVVDNENILAFGGLTTGDAATLIKDMMVLNARELTWSYGNVVNAPTTRDTYTATLLLDGKLELVRELL</sequence>
<feature type="domain" description="Attractin/MKLN-like beta-propeller" evidence="3">
    <location>
        <begin position="27"/>
        <end position="207"/>
    </location>
</feature>
<keyword evidence="5" id="KW-1185">Reference proteome</keyword>
<proteinExistence type="predicted"/>
<dbReference type="InterPro" id="IPR015915">
    <property type="entry name" value="Kelch-typ_b-propeller"/>
</dbReference>
<keyword evidence="1" id="KW-0880">Kelch repeat</keyword>
<evidence type="ECO:0000256" key="2">
    <source>
        <dbReference type="ARBA" id="ARBA00022737"/>
    </source>
</evidence>
<accession>A0A9W4WIS2</accession>
<dbReference type="Gene3D" id="2.120.10.80">
    <property type="entry name" value="Kelch-type beta propeller"/>
    <property type="match status" value="1"/>
</dbReference>
<dbReference type="PANTHER" id="PTHR46093:SF18">
    <property type="entry name" value="FIBRONECTIN TYPE-III DOMAIN-CONTAINING PROTEIN"/>
    <property type="match status" value="1"/>
</dbReference>
<evidence type="ECO:0000313" key="4">
    <source>
        <dbReference type="EMBL" id="CAI2164878.1"/>
    </source>
</evidence>
<evidence type="ECO:0000256" key="1">
    <source>
        <dbReference type="ARBA" id="ARBA00022441"/>
    </source>
</evidence>
<dbReference type="AlphaFoldDB" id="A0A9W4WIS2"/>